<organism evidence="1 2">
    <name type="scientific">Fusarium napiforme</name>
    <dbReference type="NCBI Taxonomy" id="42672"/>
    <lineage>
        <taxon>Eukaryota</taxon>
        <taxon>Fungi</taxon>
        <taxon>Dikarya</taxon>
        <taxon>Ascomycota</taxon>
        <taxon>Pezizomycotina</taxon>
        <taxon>Sordariomycetes</taxon>
        <taxon>Hypocreomycetidae</taxon>
        <taxon>Hypocreales</taxon>
        <taxon>Nectriaceae</taxon>
        <taxon>Fusarium</taxon>
        <taxon>Fusarium fujikuroi species complex</taxon>
    </lineage>
</organism>
<comment type="caution">
    <text evidence="1">The sequence shown here is derived from an EMBL/GenBank/DDBJ whole genome shotgun (WGS) entry which is preliminary data.</text>
</comment>
<sequence>MQTTAFPPYWHLLRAQWAIDQLEMALHASNLTTANPQRGLKVKNELQSWTVEYDGLINEDQCKEYAWVGLRLKSPLFHPETFIPGTDSKTIMDIMNKRFLTVPNAETRLVVKVCIPKHLVSLDSMKATVSMLWLVDPLLRLQYTNLARDGAIDIQAEMLSAVQVEDPWNNRLSPDRKPLELLPHPGDLGGPKYRHSIHRILDATSVQDLLHLMDIVIYGKEGHYPNVSPAYCFLENKTTVAIEFSQHCGTLDMLETSLWAILCVKLTQHCLNKSGTFFCESYPNLRYCSTIHDFLEEQGLGELSKCFQPQPKQFKAPDLRYWHPVASAAPPEEPTVIPDLSSRHLSASHFQGSSLLTDSEEYLQKYARNESYYFGIELELYMPVLLPHDGRPDPHPNDGRELSRAERFPKRVALMKEIISSKGPLTLVWDEYFDQKSWESKLLCHGMVPVDDIDPQYQTWTIGTDVSLRQMSEWGGYRQLKGLEIISPVLRNTPECWEEVLNMVFILRNNFRLTVGKSCGFHIHVSKGTGPMLLHLVRKVCVLMYLAENIVYLLCCPGRRKSRYAPSLASLLEPLCTDQWPEMNVPADFEQYIPVDKVVDRCTLGIVKKLWTAETLQRLKLLITPSMGSKSCLGLSKCHSIDEFGEGSEDECKGTVEFRYLEGTLEPELILRWSQLMVSLFHFADLASPQAWHNFVPALLQCLAFGKMDPNVLRVFLLFLGKGGDFDFWYNRIEMMPNLPLVPQQLARGPVDNNEILPPLDEGYIDALREELCTREMRLPWMIQKAATLNESEASTNPNDLARLVSEKANFFDA</sequence>
<dbReference type="Proteomes" id="UP000574317">
    <property type="component" value="Unassembled WGS sequence"/>
</dbReference>
<dbReference type="Pfam" id="PF12224">
    <property type="entry name" value="Amidoligase_2"/>
    <property type="match status" value="1"/>
</dbReference>
<keyword evidence="2" id="KW-1185">Reference proteome</keyword>
<dbReference type="EMBL" id="JAAOAO010000327">
    <property type="protein sequence ID" value="KAF5547477.1"/>
    <property type="molecule type" value="Genomic_DNA"/>
</dbReference>
<dbReference type="PANTHER" id="PTHR36847:SF1">
    <property type="entry name" value="AMIDOLIGASE ENZYME"/>
    <property type="match status" value="1"/>
</dbReference>
<dbReference type="AlphaFoldDB" id="A0A8H5N083"/>
<dbReference type="InterPro" id="IPR022025">
    <property type="entry name" value="Amidoligase_2"/>
</dbReference>
<evidence type="ECO:0000313" key="2">
    <source>
        <dbReference type="Proteomes" id="UP000574317"/>
    </source>
</evidence>
<name>A0A8H5N083_9HYPO</name>
<protein>
    <submittedName>
        <fullName evidence="1">Uncharacterized protein</fullName>
    </submittedName>
</protein>
<gene>
    <name evidence="1" type="ORF">FNAPI_8534</name>
</gene>
<dbReference type="PANTHER" id="PTHR36847">
    <property type="entry name" value="AMIDOLIGASE ENZYME"/>
    <property type="match status" value="1"/>
</dbReference>
<evidence type="ECO:0000313" key="1">
    <source>
        <dbReference type="EMBL" id="KAF5547477.1"/>
    </source>
</evidence>
<proteinExistence type="predicted"/>
<reference evidence="1 2" key="1">
    <citation type="submission" date="2020-05" db="EMBL/GenBank/DDBJ databases">
        <title>Identification and distribution of gene clusters putatively required for synthesis of sphingolipid metabolism inhibitors in phylogenetically diverse species of the filamentous fungus Fusarium.</title>
        <authorList>
            <person name="Kim H.-S."/>
            <person name="Busman M."/>
            <person name="Brown D.W."/>
            <person name="Divon H."/>
            <person name="Uhlig S."/>
            <person name="Proctor R.H."/>
        </authorList>
    </citation>
    <scope>NUCLEOTIDE SEQUENCE [LARGE SCALE GENOMIC DNA]</scope>
    <source>
        <strain evidence="1 2">NRRL 25196</strain>
    </source>
</reference>
<accession>A0A8H5N083</accession>